<proteinExistence type="predicted"/>
<sequence>MIEQIIWSVAPLRYRTTRYLCTLLCGLFVMLTASAQQENISYHFRHLDISNGLASNHVSAILQDRKGFIWIASTALQRYDGTNLVTMANFDRVPGSIYYDDICLCEDSRGRIWMGTPDNIRVYDPVTMLIKTLKVADRTELPEGLQCSNIIQDHHGVIWATTRDGLMQFDEASFSFHKAAMVPETDRLQMQDGIMEDETGNLWLSGKEHLYILDRDRKQLFTPGNNPGHLPVLDIRNSFKKIYTDKQHRIWLAGRKGILYQYIPTANTLREYRFNTPKAIIFLM</sequence>
<reference evidence="1 2" key="2">
    <citation type="submission" date="2020-09" db="EMBL/GenBank/DDBJ databases">
        <authorList>
            <person name="Kittiwongwattana C."/>
        </authorList>
    </citation>
    <scope>NUCLEOTIDE SEQUENCE [LARGE SCALE GENOMIC DNA]</scope>
    <source>
        <strain evidence="1 2">1303</strain>
    </source>
</reference>
<evidence type="ECO:0008006" key="3">
    <source>
        <dbReference type="Google" id="ProtNLM"/>
    </source>
</evidence>
<evidence type="ECO:0000313" key="1">
    <source>
        <dbReference type="EMBL" id="QJB40405.1"/>
    </source>
</evidence>
<organism evidence="1 2">
    <name type="scientific">Chitinophaga oryzae</name>
    <dbReference type="NCBI Taxonomy" id="2725414"/>
    <lineage>
        <taxon>Bacteria</taxon>
        <taxon>Pseudomonadati</taxon>
        <taxon>Bacteroidota</taxon>
        <taxon>Chitinophagia</taxon>
        <taxon>Chitinophagales</taxon>
        <taxon>Chitinophagaceae</taxon>
        <taxon>Chitinophaga</taxon>
    </lineage>
</organism>
<name>A0ABX6LJX1_9BACT</name>
<evidence type="ECO:0000313" key="2">
    <source>
        <dbReference type="Proteomes" id="UP000503144"/>
    </source>
</evidence>
<dbReference type="InterPro" id="IPR011110">
    <property type="entry name" value="Reg_prop"/>
</dbReference>
<gene>
    <name evidence="1" type="ORF">HF324_22185</name>
</gene>
<reference evidence="2" key="1">
    <citation type="submission" date="2020-04" db="EMBL/GenBank/DDBJ databases">
        <authorList>
            <person name="Kittiwongwattana C."/>
        </authorList>
    </citation>
    <scope>NUCLEOTIDE SEQUENCE [LARGE SCALE GENOMIC DNA]</scope>
    <source>
        <strain evidence="2">1303</strain>
    </source>
</reference>
<dbReference type="Pfam" id="PF07494">
    <property type="entry name" value="Reg_prop"/>
    <property type="match status" value="2"/>
</dbReference>
<dbReference type="Proteomes" id="UP000503144">
    <property type="component" value="Chromosome"/>
</dbReference>
<dbReference type="InterPro" id="IPR015943">
    <property type="entry name" value="WD40/YVTN_repeat-like_dom_sf"/>
</dbReference>
<dbReference type="Gene3D" id="2.130.10.10">
    <property type="entry name" value="YVTN repeat-like/Quinoprotein amine dehydrogenase"/>
    <property type="match status" value="1"/>
</dbReference>
<dbReference type="SUPFAM" id="SSF63829">
    <property type="entry name" value="Calcium-dependent phosphotriesterase"/>
    <property type="match status" value="1"/>
</dbReference>
<dbReference type="RefSeq" id="WP_168861580.1">
    <property type="nucleotide sequence ID" value="NZ_CP051204.2"/>
</dbReference>
<accession>A0ABX6LJX1</accession>
<dbReference type="EMBL" id="CP051204">
    <property type="protein sequence ID" value="QJB40405.1"/>
    <property type="molecule type" value="Genomic_DNA"/>
</dbReference>
<protein>
    <recommendedName>
        <fullName evidence="3">Two component regulator propeller</fullName>
    </recommendedName>
</protein>
<keyword evidence="2" id="KW-1185">Reference proteome</keyword>